<dbReference type="PANTHER" id="PTHR23416">
    <property type="entry name" value="SIALIC ACID SYNTHASE-RELATED"/>
    <property type="match status" value="1"/>
</dbReference>
<protein>
    <submittedName>
        <fullName evidence="1">Acyltransferase</fullName>
    </submittedName>
</protein>
<keyword evidence="2" id="KW-1185">Reference proteome</keyword>
<gene>
    <name evidence="1" type="ORF">GRI32_06750</name>
</gene>
<dbReference type="Pfam" id="PF00132">
    <property type="entry name" value="Hexapep"/>
    <property type="match status" value="1"/>
</dbReference>
<organism evidence="1 2">
    <name type="scientific">Alteraurantiacibacter aestuarii</name>
    <dbReference type="NCBI Taxonomy" id="650004"/>
    <lineage>
        <taxon>Bacteria</taxon>
        <taxon>Pseudomonadati</taxon>
        <taxon>Pseudomonadota</taxon>
        <taxon>Alphaproteobacteria</taxon>
        <taxon>Sphingomonadales</taxon>
        <taxon>Erythrobacteraceae</taxon>
        <taxon>Alteraurantiacibacter</taxon>
    </lineage>
</organism>
<evidence type="ECO:0000313" key="1">
    <source>
        <dbReference type="EMBL" id="MXO88436.1"/>
    </source>
</evidence>
<dbReference type="InterPro" id="IPR011004">
    <property type="entry name" value="Trimer_LpxA-like_sf"/>
</dbReference>
<dbReference type="Proteomes" id="UP000435243">
    <property type="component" value="Unassembled WGS sequence"/>
</dbReference>
<dbReference type="Gene3D" id="2.160.10.10">
    <property type="entry name" value="Hexapeptide repeat proteins"/>
    <property type="match status" value="1"/>
</dbReference>
<dbReference type="CDD" id="cd04647">
    <property type="entry name" value="LbH_MAT_like"/>
    <property type="match status" value="1"/>
</dbReference>
<dbReference type="OrthoDB" id="9815592at2"/>
<keyword evidence="1" id="KW-0012">Acyltransferase</keyword>
<comment type="caution">
    <text evidence="1">The sequence shown here is derived from an EMBL/GenBank/DDBJ whole genome shotgun (WGS) entry which is preliminary data.</text>
</comment>
<sequence length="189" mass="20719">MDAPVQKVNLSRRQRLWQLVESVIDPRAWLHLFKFVNYYNYMHVRPLRVMQLGSTPRISPDAVFSHAERIEIGDRVRIGSRCHLWAGPGSGRIIIGNDVLFGPEVMLTAATYNYNDGAPITDQPMTEGDVIIGNDVWLATRAVVLPGTRIGDGAIIAAGAVVKGDIPPMAIVAGSPGRIVSQRQLAQPE</sequence>
<dbReference type="RefSeq" id="WP_160591099.1">
    <property type="nucleotide sequence ID" value="NZ_BAAAFP010000001.1"/>
</dbReference>
<dbReference type="SUPFAM" id="SSF51161">
    <property type="entry name" value="Trimeric LpxA-like enzymes"/>
    <property type="match status" value="1"/>
</dbReference>
<dbReference type="GO" id="GO:0016746">
    <property type="term" value="F:acyltransferase activity"/>
    <property type="evidence" value="ECO:0007669"/>
    <property type="project" value="UniProtKB-KW"/>
</dbReference>
<name>A0A844ZMY0_9SPHN</name>
<keyword evidence="1" id="KW-0808">Transferase</keyword>
<dbReference type="EMBL" id="WTYY01000003">
    <property type="protein sequence ID" value="MXO88436.1"/>
    <property type="molecule type" value="Genomic_DNA"/>
</dbReference>
<evidence type="ECO:0000313" key="2">
    <source>
        <dbReference type="Proteomes" id="UP000435243"/>
    </source>
</evidence>
<dbReference type="InterPro" id="IPR051159">
    <property type="entry name" value="Hexapeptide_acetyltransf"/>
</dbReference>
<reference evidence="1 2" key="1">
    <citation type="submission" date="2019-12" db="EMBL/GenBank/DDBJ databases">
        <title>Genomic-based taxomic classification of the family Erythrobacteraceae.</title>
        <authorList>
            <person name="Xu L."/>
        </authorList>
    </citation>
    <scope>NUCLEOTIDE SEQUENCE [LARGE SCALE GENOMIC DNA]</scope>
    <source>
        <strain evidence="1 2">JCM 16339</strain>
    </source>
</reference>
<dbReference type="AlphaFoldDB" id="A0A844ZMY0"/>
<accession>A0A844ZMY0</accession>
<proteinExistence type="predicted"/>
<dbReference type="InterPro" id="IPR001451">
    <property type="entry name" value="Hexapep"/>
</dbReference>